<accession>A0A3P7HXN6</accession>
<gene>
    <name evidence="2" type="ORF">SVUK_LOCUS809</name>
</gene>
<sequence length="192" mass="21567">MNYPQNMNQSCSSMSAATQGRRVASAHHQMPLYNNQTSNVPQGMQQLPSNQHAQAVRPNPRLIYPRQQYQGYIHPAQITMHPSCQMTTQPYPYRPAVYMTPAPSQIVSEYSMSGGYPQGYTQRSANVVRTQKEKKQPSVNLQAVPQSNEHAPLASAVLVENDEEGDGVFCYGVTGTEWICIYVSYIYVFLML</sequence>
<dbReference type="Proteomes" id="UP000270094">
    <property type="component" value="Unassembled WGS sequence"/>
</dbReference>
<feature type="region of interest" description="Disordered" evidence="1">
    <location>
        <begin position="1"/>
        <end position="25"/>
    </location>
</feature>
<keyword evidence="3" id="KW-1185">Reference proteome</keyword>
<dbReference type="AlphaFoldDB" id="A0A3P7HXN6"/>
<feature type="compositionally biased region" description="Polar residues" evidence="1">
    <location>
        <begin position="1"/>
        <end position="18"/>
    </location>
</feature>
<proteinExistence type="predicted"/>
<dbReference type="OrthoDB" id="10607758at2759"/>
<evidence type="ECO:0000256" key="1">
    <source>
        <dbReference type="SAM" id="MobiDB-lite"/>
    </source>
</evidence>
<organism evidence="2 3">
    <name type="scientific">Strongylus vulgaris</name>
    <name type="common">Blood worm</name>
    <dbReference type="NCBI Taxonomy" id="40348"/>
    <lineage>
        <taxon>Eukaryota</taxon>
        <taxon>Metazoa</taxon>
        <taxon>Ecdysozoa</taxon>
        <taxon>Nematoda</taxon>
        <taxon>Chromadorea</taxon>
        <taxon>Rhabditida</taxon>
        <taxon>Rhabditina</taxon>
        <taxon>Rhabditomorpha</taxon>
        <taxon>Strongyloidea</taxon>
        <taxon>Strongylidae</taxon>
        <taxon>Strongylus</taxon>
    </lineage>
</organism>
<reference evidence="2 3" key="1">
    <citation type="submission" date="2018-11" db="EMBL/GenBank/DDBJ databases">
        <authorList>
            <consortium name="Pathogen Informatics"/>
        </authorList>
    </citation>
    <scope>NUCLEOTIDE SEQUENCE [LARGE SCALE GENOMIC DNA]</scope>
</reference>
<evidence type="ECO:0000313" key="2">
    <source>
        <dbReference type="EMBL" id="VDM65811.1"/>
    </source>
</evidence>
<protein>
    <submittedName>
        <fullName evidence="2">Uncharacterized protein</fullName>
    </submittedName>
</protein>
<name>A0A3P7HXN6_STRVU</name>
<evidence type="ECO:0000313" key="3">
    <source>
        <dbReference type="Proteomes" id="UP000270094"/>
    </source>
</evidence>
<dbReference type="EMBL" id="UYYB01001448">
    <property type="protein sequence ID" value="VDM65811.1"/>
    <property type="molecule type" value="Genomic_DNA"/>
</dbReference>